<feature type="non-terminal residue" evidence="20">
    <location>
        <position position="1"/>
    </location>
</feature>
<dbReference type="GO" id="GO:0016757">
    <property type="term" value="F:glycosyltransferase activity"/>
    <property type="evidence" value="ECO:0007669"/>
    <property type="project" value="UniProtKB-KW"/>
</dbReference>
<evidence type="ECO:0000256" key="6">
    <source>
        <dbReference type="ARBA" id="ARBA00017659"/>
    </source>
</evidence>
<keyword evidence="7" id="KW-0328">Glycosyltransferase</keyword>
<comment type="similarity">
    <text evidence="4">Belongs to the glycosyltransferase 4 family.</text>
</comment>
<feature type="transmembrane region" description="Helical" evidence="19">
    <location>
        <begin position="20"/>
        <end position="37"/>
    </location>
</feature>
<dbReference type="GO" id="GO:0005789">
    <property type="term" value="C:endoplasmic reticulum membrane"/>
    <property type="evidence" value="ECO:0007669"/>
    <property type="project" value="UniProtKB-SubCell"/>
</dbReference>
<gene>
    <name evidence="20" type="ORF">BYL167_LOCUS23565</name>
    <name evidence="21" type="ORF">GIL414_LOCUS26708</name>
</gene>
<evidence type="ECO:0000256" key="13">
    <source>
        <dbReference type="ARBA" id="ARBA00022989"/>
    </source>
</evidence>
<evidence type="ECO:0000256" key="16">
    <source>
        <dbReference type="ARBA" id="ARBA00033238"/>
    </source>
</evidence>
<comment type="caution">
    <text evidence="20">The sequence shown here is derived from an EMBL/GenBank/DDBJ whole genome shotgun (WGS) entry which is preliminary data.</text>
</comment>
<keyword evidence="11" id="KW-0256">Endoplasmic reticulum</keyword>
<evidence type="ECO:0000313" key="21">
    <source>
        <dbReference type="EMBL" id="CAF4321388.1"/>
    </source>
</evidence>
<comment type="function">
    <text evidence="17">UDP-N-acetylglucosamine--dolichyl-phosphate N-acetylglucosaminephosphotransferase that operates in the biosynthetic pathway of dolichol-linked oligosaccharides, the glycan precursors employed in protein asparagine (N)-glycosylation. The assembly of dolichol-linked oligosaccharides begins on the cytosolic side of the endoplasmic reticulum membrane and finishes in its lumen. The sequential addition of sugars to dolichol pyrophosphate produces dolichol-linked oligosaccharides containing fourteen sugars, including two GlcNAcs, nine mannoses and three glucoses. Once assembled, the oligosaccharide is transferred from the lipid to nascent proteins by oligosaccharyltransferases. Catalyzes the initial step of dolichol-linked oligosaccharide biosynthesis, transfering GlcNAc-1-P from cytosolic UDP-GlcNAc onto the carrier lipid dolichyl phosphate (P-dolichol), yielding GlcNAc-P-P-dolichol embedded in the cytoplasmic leaflet of the endoplasmic reticulum membrane.</text>
</comment>
<comment type="catalytic activity">
    <reaction evidence="18">
        <text>a di-trans,poly-cis-dolichyl phosphate + UDP-N-acetyl-alpha-D-glucosamine = an N-acetyl-alpha-D-glucosaminyl-diphospho-di-trans,poly-cis-dolichol + UMP</text>
        <dbReference type="Rhea" id="RHEA:13289"/>
        <dbReference type="Rhea" id="RHEA-COMP:19498"/>
        <dbReference type="Rhea" id="RHEA-COMP:19507"/>
        <dbReference type="ChEBI" id="CHEBI:57683"/>
        <dbReference type="ChEBI" id="CHEBI:57705"/>
        <dbReference type="ChEBI" id="CHEBI:57865"/>
        <dbReference type="ChEBI" id="CHEBI:58427"/>
        <dbReference type="EC" id="2.7.8.15"/>
    </reaction>
    <physiologicalReaction direction="left-to-right" evidence="18">
        <dbReference type="Rhea" id="RHEA:13290"/>
    </physiologicalReaction>
</comment>
<dbReference type="EMBL" id="CAJOBH010017367">
    <property type="protein sequence ID" value="CAF4198741.1"/>
    <property type="molecule type" value="Genomic_DNA"/>
</dbReference>
<evidence type="ECO:0000256" key="17">
    <source>
        <dbReference type="ARBA" id="ARBA00044717"/>
    </source>
</evidence>
<dbReference type="GO" id="GO:0006488">
    <property type="term" value="P:dolichol-linked oligosaccharide biosynthetic process"/>
    <property type="evidence" value="ECO:0007669"/>
    <property type="project" value="InterPro"/>
</dbReference>
<dbReference type="EMBL" id="CAJOBJ010040000">
    <property type="protein sequence ID" value="CAF4321388.1"/>
    <property type="molecule type" value="Genomic_DNA"/>
</dbReference>
<comment type="pathway">
    <text evidence="3">Protein modification; protein glycosylation.</text>
</comment>
<comment type="subcellular location">
    <subcellularLocation>
        <location evidence="2">Endoplasmic reticulum membrane</location>
        <topology evidence="2">Multi-pass membrane protein</topology>
    </subcellularLocation>
</comment>
<comment type="cofactor">
    <cofactor evidence="1">
        <name>Mg(2+)</name>
        <dbReference type="ChEBI" id="CHEBI:18420"/>
    </cofactor>
</comment>
<keyword evidence="13 19" id="KW-1133">Transmembrane helix</keyword>
<dbReference type="GO" id="GO:0046872">
    <property type="term" value="F:metal ion binding"/>
    <property type="evidence" value="ECO:0007669"/>
    <property type="project" value="UniProtKB-KW"/>
</dbReference>
<dbReference type="EC" id="2.7.8.15" evidence="5"/>
<name>A0A8S2RZN9_9BILA</name>
<dbReference type="Proteomes" id="UP000681720">
    <property type="component" value="Unassembled WGS sequence"/>
</dbReference>
<dbReference type="Proteomes" id="UP000681967">
    <property type="component" value="Unassembled WGS sequence"/>
</dbReference>
<dbReference type="PANTHER" id="PTHR10571:SF0">
    <property type="entry name" value="UDP-N-ACETYLGLUCOSAMINE--DOLICHYL-PHOSPHATE N-ACETYLGLUCOSAMINEPHOSPHOTRANSFERASE"/>
    <property type="match status" value="1"/>
</dbReference>
<evidence type="ECO:0000256" key="3">
    <source>
        <dbReference type="ARBA" id="ARBA00004922"/>
    </source>
</evidence>
<dbReference type="InterPro" id="IPR000715">
    <property type="entry name" value="Glycosyl_transferase_4"/>
</dbReference>
<evidence type="ECO:0000313" key="20">
    <source>
        <dbReference type="EMBL" id="CAF4198741.1"/>
    </source>
</evidence>
<dbReference type="Pfam" id="PF00953">
    <property type="entry name" value="Glycos_transf_4"/>
    <property type="match status" value="1"/>
</dbReference>
<evidence type="ECO:0000256" key="10">
    <source>
        <dbReference type="ARBA" id="ARBA00022723"/>
    </source>
</evidence>
<keyword evidence="9 19" id="KW-0812">Transmembrane</keyword>
<feature type="non-terminal residue" evidence="20">
    <location>
        <position position="66"/>
    </location>
</feature>
<accession>A0A8S2RZN9</accession>
<evidence type="ECO:0000256" key="12">
    <source>
        <dbReference type="ARBA" id="ARBA00022842"/>
    </source>
</evidence>
<keyword evidence="14 19" id="KW-0472">Membrane</keyword>
<evidence type="ECO:0000256" key="2">
    <source>
        <dbReference type="ARBA" id="ARBA00004477"/>
    </source>
</evidence>
<evidence type="ECO:0000256" key="18">
    <source>
        <dbReference type="ARBA" id="ARBA00045078"/>
    </source>
</evidence>
<evidence type="ECO:0000256" key="9">
    <source>
        <dbReference type="ARBA" id="ARBA00022692"/>
    </source>
</evidence>
<evidence type="ECO:0000256" key="14">
    <source>
        <dbReference type="ARBA" id="ARBA00023136"/>
    </source>
</evidence>
<dbReference type="PANTHER" id="PTHR10571">
    <property type="entry name" value="UDP-N-ACETYLGLUCOSAMINE--DOLICHYL-PHOSPHATE N-ACETYLGLUCOSAMINEPHOSPHOTRANSFERASE"/>
    <property type="match status" value="1"/>
</dbReference>
<sequence length="66" mass="7653">MVLLGFADDVLDLRWSVKLLLPLIASLPLLLVYFANYHSTTIILPKPVRPYLGQQWNLGILYYVYM</sequence>
<dbReference type="GO" id="GO:0003975">
    <property type="term" value="F:UDP-N-acetylglucosamine-dolichyl-phosphate N-acetylglucosaminephosphotransferase activity"/>
    <property type="evidence" value="ECO:0007669"/>
    <property type="project" value="UniProtKB-EC"/>
</dbReference>
<keyword evidence="12" id="KW-0460">Magnesium</keyword>
<reference evidence="20" key="1">
    <citation type="submission" date="2021-02" db="EMBL/GenBank/DDBJ databases">
        <authorList>
            <person name="Nowell W R."/>
        </authorList>
    </citation>
    <scope>NUCLEOTIDE SEQUENCE</scope>
</reference>
<evidence type="ECO:0000256" key="19">
    <source>
        <dbReference type="SAM" id="Phobius"/>
    </source>
</evidence>
<organism evidence="20 22">
    <name type="scientific">Rotaria magnacalcarata</name>
    <dbReference type="NCBI Taxonomy" id="392030"/>
    <lineage>
        <taxon>Eukaryota</taxon>
        <taxon>Metazoa</taxon>
        <taxon>Spiralia</taxon>
        <taxon>Gnathifera</taxon>
        <taxon>Rotifera</taxon>
        <taxon>Eurotatoria</taxon>
        <taxon>Bdelloidea</taxon>
        <taxon>Philodinida</taxon>
        <taxon>Philodinidae</taxon>
        <taxon>Rotaria</taxon>
    </lineage>
</organism>
<dbReference type="AlphaFoldDB" id="A0A8S2RZN9"/>
<evidence type="ECO:0000256" key="15">
    <source>
        <dbReference type="ARBA" id="ARBA00029567"/>
    </source>
</evidence>
<evidence type="ECO:0000256" key="8">
    <source>
        <dbReference type="ARBA" id="ARBA00022679"/>
    </source>
</evidence>
<keyword evidence="10" id="KW-0479">Metal-binding</keyword>
<evidence type="ECO:0000256" key="7">
    <source>
        <dbReference type="ARBA" id="ARBA00022676"/>
    </source>
</evidence>
<evidence type="ECO:0000256" key="5">
    <source>
        <dbReference type="ARBA" id="ARBA00013225"/>
    </source>
</evidence>
<evidence type="ECO:0000256" key="11">
    <source>
        <dbReference type="ARBA" id="ARBA00022824"/>
    </source>
</evidence>
<evidence type="ECO:0000256" key="1">
    <source>
        <dbReference type="ARBA" id="ARBA00001946"/>
    </source>
</evidence>
<keyword evidence="8" id="KW-0808">Transferase</keyword>
<evidence type="ECO:0000256" key="4">
    <source>
        <dbReference type="ARBA" id="ARBA00009317"/>
    </source>
</evidence>
<evidence type="ECO:0000313" key="22">
    <source>
        <dbReference type="Proteomes" id="UP000681967"/>
    </source>
</evidence>
<proteinExistence type="inferred from homology"/>
<protein>
    <recommendedName>
        <fullName evidence="6">UDP-N-acetylglucosamine--dolichyl-phosphate N-acetylglucosaminephosphotransferase</fullName>
        <ecNumber evidence="5">2.7.8.15</ecNumber>
    </recommendedName>
    <alternativeName>
        <fullName evidence="15">GlcNAc-1-P transferase</fullName>
    </alternativeName>
    <alternativeName>
        <fullName evidence="16">N-acetylglucosamine-1-phosphate transferase</fullName>
    </alternativeName>
</protein>
<dbReference type="InterPro" id="IPR033895">
    <property type="entry name" value="GPT"/>
</dbReference>